<dbReference type="GO" id="GO:0005524">
    <property type="term" value="F:ATP binding"/>
    <property type="evidence" value="ECO:0007669"/>
    <property type="project" value="InterPro"/>
</dbReference>
<comment type="similarity">
    <text evidence="5">Belongs to the pyruvate, phosphate/water dikinase regulatory protein family. PSRP subfamily.</text>
</comment>
<dbReference type="InterPro" id="IPR005177">
    <property type="entry name" value="Kinase-pyrophosphorylase"/>
</dbReference>
<keyword evidence="3 5" id="KW-0547">Nucleotide-binding</keyword>
<dbReference type="OrthoDB" id="9782201at2"/>
<dbReference type="AlphaFoldDB" id="A0A2S7VL02"/>
<proteinExistence type="inferred from homology"/>
<dbReference type="PANTHER" id="PTHR31756:SF3">
    <property type="entry name" value="PYRUVATE, PHOSPHATE DIKINASE REGULATORY PROTEIN 1, CHLOROPLASTIC"/>
    <property type="match status" value="1"/>
</dbReference>
<dbReference type="EMBL" id="MSCJ01000003">
    <property type="protein sequence ID" value="PQJ62748.1"/>
    <property type="molecule type" value="Genomic_DNA"/>
</dbReference>
<evidence type="ECO:0000256" key="4">
    <source>
        <dbReference type="ARBA" id="ARBA00022777"/>
    </source>
</evidence>
<dbReference type="InterPro" id="IPR026530">
    <property type="entry name" value="PSRP"/>
</dbReference>
<evidence type="ECO:0000313" key="7">
    <source>
        <dbReference type="Proteomes" id="UP000238730"/>
    </source>
</evidence>
<sequence length="277" mass="31561">MHHKIKTRDVFYISDGTAITCQTVGHAVLAQFPLKVNEQTFPFTENGHKVAEVIKELERSFLATGEKPLVFFSMVVPEIKQQLLSANALFYDVLQTMVNFVADDLQLEPKPQLQRSHSVGKDQDGYFDRIAAIEYTLSHDDGISLRGLEDADLILLGVSRSGKTPTSLYMAMQFGLRVVNYPFIAEDLAKLRLLPEFEIHRHKLFGLTIDPERLTEIRNNRLANSDYASESQCESELFSVESLFRREAIPYINTSSMSVEEISTRILERTGLKRRLF</sequence>
<dbReference type="Proteomes" id="UP000238730">
    <property type="component" value="Unassembled WGS sequence"/>
</dbReference>
<dbReference type="EC" id="2.7.11.33" evidence="5"/>
<dbReference type="HAMAP" id="MF_01062">
    <property type="entry name" value="PSRP"/>
    <property type="match status" value="1"/>
</dbReference>
<keyword evidence="6" id="KW-0670">Pyruvate</keyword>
<dbReference type="GO" id="GO:0016776">
    <property type="term" value="F:phosphotransferase activity, phosphate group as acceptor"/>
    <property type="evidence" value="ECO:0007669"/>
    <property type="project" value="UniProtKB-UniRule"/>
</dbReference>
<dbReference type="PANTHER" id="PTHR31756">
    <property type="entry name" value="PYRUVATE, PHOSPHATE DIKINASE REGULATORY PROTEIN 1, CHLOROPLASTIC"/>
    <property type="match status" value="1"/>
</dbReference>
<evidence type="ECO:0000256" key="1">
    <source>
        <dbReference type="ARBA" id="ARBA00022527"/>
    </source>
</evidence>
<keyword evidence="4 5" id="KW-0418">Kinase</keyword>
<evidence type="ECO:0000313" key="6">
    <source>
        <dbReference type="EMBL" id="PQJ62748.1"/>
    </source>
</evidence>
<name>A0A2S7VL02_PHOAN</name>
<dbReference type="GO" id="GO:0004674">
    <property type="term" value="F:protein serine/threonine kinase activity"/>
    <property type="evidence" value="ECO:0007669"/>
    <property type="project" value="UniProtKB-UniRule"/>
</dbReference>
<protein>
    <recommendedName>
        <fullName evidence="5">Putative phosphoenolpyruvate synthase regulatory protein</fullName>
        <shortName evidence="5">PEP synthase regulatory protein</shortName>
        <shortName evidence="5">PSRP</shortName>
        <ecNumber evidence="5">2.7.11.33</ecNumber>
        <ecNumber evidence="5">2.7.4.28</ecNumber>
    </recommendedName>
    <alternativeName>
        <fullName evidence="5">Pyruvate, water dikinase regulatory protein</fullName>
    </alternativeName>
</protein>
<keyword evidence="2 5" id="KW-0808">Transferase</keyword>
<comment type="caution">
    <text evidence="6">The sequence shown here is derived from an EMBL/GenBank/DDBJ whole genome shotgun (WGS) entry which is preliminary data.</text>
</comment>
<accession>A0A2S7VL02</accession>
<evidence type="ECO:0000256" key="5">
    <source>
        <dbReference type="HAMAP-Rule" id="MF_01062"/>
    </source>
</evidence>
<dbReference type="EC" id="2.7.4.28" evidence="5"/>
<feature type="binding site" evidence="5">
    <location>
        <begin position="157"/>
        <end position="164"/>
    </location>
    <ligand>
        <name>ADP</name>
        <dbReference type="ChEBI" id="CHEBI:456216"/>
    </ligand>
</feature>
<comment type="function">
    <text evidence="5">Bifunctional serine/threonine kinase and phosphorylase involved in the regulation of the phosphoenolpyruvate synthase (PEPS) by catalyzing its phosphorylation/dephosphorylation.</text>
</comment>
<dbReference type="Pfam" id="PF03618">
    <property type="entry name" value="Kinase-PPPase"/>
    <property type="match status" value="1"/>
</dbReference>
<dbReference type="NCBIfam" id="NF003742">
    <property type="entry name" value="PRK05339.1"/>
    <property type="match status" value="1"/>
</dbReference>
<dbReference type="GO" id="GO:0043531">
    <property type="term" value="F:ADP binding"/>
    <property type="evidence" value="ECO:0007669"/>
    <property type="project" value="UniProtKB-UniRule"/>
</dbReference>
<reference evidence="6 7" key="1">
    <citation type="submission" date="2016-12" db="EMBL/GenBank/DDBJ databases">
        <title>Diversity of luminous bacteria.</title>
        <authorList>
            <person name="Yoshizawa S."/>
            <person name="Kogure K."/>
        </authorList>
    </citation>
    <scope>NUCLEOTIDE SEQUENCE [LARGE SCALE GENOMIC DNA]</scope>
    <source>
        <strain evidence="6 7">LC1-200</strain>
    </source>
</reference>
<keyword evidence="1 5" id="KW-0723">Serine/threonine-protein kinase</keyword>
<organism evidence="6 7">
    <name type="scientific">Photobacterium angustum</name>
    <dbReference type="NCBI Taxonomy" id="661"/>
    <lineage>
        <taxon>Bacteria</taxon>
        <taxon>Pseudomonadati</taxon>
        <taxon>Pseudomonadota</taxon>
        <taxon>Gammaproteobacteria</taxon>
        <taxon>Vibrionales</taxon>
        <taxon>Vibrionaceae</taxon>
        <taxon>Photobacterium</taxon>
    </lineage>
</organism>
<gene>
    <name evidence="6" type="ORF">BTO08_21260</name>
</gene>
<evidence type="ECO:0000256" key="3">
    <source>
        <dbReference type="ARBA" id="ARBA00022741"/>
    </source>
</evidence>
<comment type="catalytic activity">
    <reaction evidence="5">
        <text>[pyruvate, water dikinase] + ADP = [pyruvate, water dikinase]-phosphate + AMP + H(+)</text>
        <dbReference type="Rhea" id="RHEA:46020"/>
        <dbReference type="Rhea" id="RHEA-COMP:11425"/>
        <dbReference type="Rhea" id="RHEA-COMP:11426"/>
        <dbReference type="ChEBI" id="CHEBI:15378"/>
        <dbReference type="ChEBI" id="CHEBI:43176"/>
        <dbReference type="ChEBI" id="CHEBI:68546"/>
        <dbReference type="ChEBI" id="CHEBI:456215"/>
        <dbReference type="ChEBI" id="CHEBI:456216"/>
        <dbReference type="EC" id="2.7.11.33"/>
    </reaction>
</comment>
<dbReference type="RefSeq" id="WP_105062523.1">
    <property type="nucleotide sequence ID" value="NZ_MSCJ01000003.1"/>
</dbReference>
<comment type="catalytic activity">
    <reaction evidence="5">
        <text>[pyruvate, water dikinase]-phosphate + phosphate + H(+) = [pyruvate, water dikinase] + diphosphate</text>
        <dbReference type="Rhea" id="RHEA:48580"/>
        <dbReference type="Rhea" id="RHEA-COMP:11425"/>
        <dbReference type="Rhea" id="RHEA-COMP:11426"/>
        <dbReference type="ChEBI" id="CHEBI:15378"/>
        <dbReference type="ChEBI" id="CHEBI:33019"/>
        <dbReference type="ChEBI" id="CHEBI:43176"/>
        <dbReference type="ChEBI" id="CHEBI:43474"/>
        <dbReference type="ChEBI" id="CHEBI:68546"/>
        <dbReference type="EC" id="2.7.4.28"/>
    </reaction>
</comment>
<evidence type="ECO:0000256" key="2">
    <source>
        <dbReference type="ARBA" id="ARBA00022679"/>
    </source>
</evidence>